<evidence type="ECO:0000256" key="3">
    <source>
        <dbReference type="ARBA" id="ARBA00023125"/>
    </source>
</evidence>
<dbReference type="PANTHER" id="PTHR30346:SF0">
    <property type="entry name" value="HCA OPERON TRANSCRIPTIONAL ACTIVATOR HCAR"/>
    <property type="match status" value="1"/>
</dbReference>
<accession>A0A4Q7V369</accession>
<proteinExistence type="inferred from homology"/>
<organism evidence="6 7">
    <name type="scientific">Pseudonocardia sediminis</name>
    <dbReference type="NCBI Taxonomy" id="1397368"/>
    <lineage>
        <taxon>Bacteria</taxon>
        <taxon>Bacillati</taxon>
        <taxon>Actinomycetota</taxon>
        <taxon>Actinomycetes</taxon>
        <taxon>Pseudonocardiales</taxon>
        <taxon>Pseudonocardiaceae</taxon>
        <taxon>Pseudonocardia</taxon>
    </lineage>
</organism>
<gene>
    <name evidence="6" type="ORF">EV383_5986</name>
</gene>
<dbReference type="Pfam" id="PF03466">
    <property type="entry name" value="LysR_substrate"/>
    <property type="match status" value="1"/>
</dbReference>
<evidence type="ECO:0000313" key="6">
    <source>
        <dbReference type="EMBL" id="RZT89032.1"/>
    </source>
</evidence>
<dbReference type="GO" id="GO:0003677">
    <property type="term" value="F:DNA binding"/>
    <property type="evidence" value="ECO:0007669"/>
    <property type="project" value="UniProtKB-KW"/>
</dbReference>
<dbReference type="GO" id="GO:0003700">
    <property type="term" value="F:DNA-binding transcription factor activity"/>
    <property type="evidence" value="ECO:0007669"/>
    <property type="project" value="InterPro"/>
</dbReference>
<evidence type="ECO:0000259" key="5">
    <source>
        <dbReference type="PROSITE" id="PS50931"/>
    </source>
</evidence>
<evidence type="ECO:0000256" key="4">
    <source>
        <dbReference type="ARBA" id="ARBA00023163"/>
    </source>
</evidence>
<dbReference type="InterPro" id="IPR036388">
    <property type="entry name" value="WH-like_DNA-bd_sf"/>
</dbReference>
<keyword evidence="3" id="KW-0238">DNA-binding</keyword>
<dbReference type="CDD" id="cd08414">
    <property type="entry name" value="PBP2_LTTR_aromatics_like"/>
    <property type="match status" value="1"/>
</dbReference>
<dbReference type="Gene3D" id="1.10.10.10">
    <property type="entry name" value="Winged helix-like DNA-binding domain superfamily/Winged helix DNA-binding domain"/>
    <property type="match status" value="1"/>
</dbReference>
<feature type="domain" description="HTH lysR-type" evidence="5">
    <location>
        <begin position="37"/>
        <end position="94"/>
    </location>
</feature>
<dbReference type="SUPFAM" id="SSF46785">
    <property type="entry name" value="Winged helix' DNA-binding domain"/>
    <property type="match status" value="1"/>
</dbReference>
<dbReference type="Proteomes" id="UP000291591">
    <property type="component" value="Unassembled WGS sequence"/>
</dbReference>
<dbReference type="SUPFAM" id="SSF53850">
    <property type="entry name" value="Periplasmic binding protein-like II"/>
    <property type="match status" value="1"/>
</dbReference>
<evidence type="ECO:0000256" key="2">
    <source>
        <dbReference type="ARBA" id="ARBA00023015"/>
    </source>
</evidence>
<dbReference type="AlphaFoldDB" id="A0A4Q7V369"/>
<keyword evidence="7" id="KW-1185">Reference proteome</keyword>
<dbReference type="PROSITE" id="PS50931">
    <property type="entry name" value="HTH_LYSR"/>
    <property type="match status" value="1"/>
</dbReference>
<dbReference type="InterPro" id="IPR005119">
    <property type="entry name" value="LysR_subst-bd"/>
</dbReference>
<comment type="caution">
    <text evidence="6">The sequence shown here is derived from an EMBL/GenBank/DDBJ whole genome shotgun (WGS) entry which is preliminary data.</text>
</comment>
<dbReference type="Gene3D" id="3.40.190.10">
    <property type="entry name" value="Periplasmic binding protein-like II"/>
    <property type="match status" value="2"/>
</dbReference>
<sequence length="339" mass="36568">MTLLVDDLNHSVITAGEWPAKQMTCDTVLREEVVVDLNLHLVRYLVAVVDEGHFGRAAARLYVSGPALSKQIRTLERKLGADLLDRSAHPLVPTEAGRRFLTEARAALAAADRAVAAVEAHRRAAAGVLRLGFMTAATGTHTRRIIDLVQREIPGTSVQLVQLAWGEQAETVRAGAVDAALVRPPIVDADGLRLDVVRHEPRVVALSATHRLATRAAVELADLDGEPHVTDDETDEQWVRWWACDPRPSGVPVSYGPTVHTMDELLEVVASGEAVAITGSSVVDSCRHPDVVYLPVADIEPCPVSLCTRIDDRTPLVAALRRAVHVVRDDVSVKNSAGG</sequence>
<dbReference type="GO" id="GO:0032993">
    <property type="term" value="C:protein-DNA complex"/>
    <property type="evidence" value="ECO:0007669"/>
    <property type="project" value="TreeGrafter"/>
</dbReference>
<dbReference type="InterPro" id="IPR036390">
    <property type="entry name" value="WH_DNA-bd_sf"/>
</dbReference>
<evidence type="ECO:0000313" key="7">
    <source>
        <dbReference type="Proteomes" id="UP000291591"/>
    </source>
</evidence>
<keyword evidence="4" id="KW-0804">Transcription</keyword>
<dbReference type="PANTHER" id="PTHR30346">
    <property type="entry name" value="TRANSCRIPTIONAL DUAL REGULATOR HCAR-RELATED"/>
    <property type="match status" value="1"/>
</dbReference>
<dbReference type="FunFam" id="1.10.10.10:FF:000001">
    <property type="entry name" value="LysR family transcriptional regulator"/>
    <property type="match status" value="1"/>
</dbReference>
<protein>
    <submittedName>
        <fullName evidence="6">LysR family transcriptional regulator</fullName>
    </submittedName>
</protein>
<evidence type="ECO:0000256" key="1">
    <source>
        <dbReference type="ARBA" id="ARBA00009437"/>
    </source>
</evidence>
<dbReference type="InterPro" id="IPR000847">
    <property type="entry name" value="LysR_HTH_N"/>
</dbReference>
<keyword evidence="2" id="KW-0805">Transcription regulation</keyword>
<dbReference type="EMBL" id="SHKL01000001">
    <property type="protein sequence ID" value="RZT89032.1"/>
    <property type="molecule type" value="Genomic_DNA"/>
</dbReference>
<dbReference type="Pfam" id="PF00126">
    <property type="entry name" value="HTH_1"/>
    <property type="match status" value="1"/>
</dbReference>
<dbReference type="PRINTS" id="PR00039">
    <property type="entry name" value="HTHLYSR"/>
</dbReference>
<name>A0A4Q7V369_PSEST</name>
<reference evidence="6 7" key="1">
    <citation type="submission" date="2019-02" db="EMBL/GenBank/DDBJ databases">
        <title>Sequencing the genomes of 1000 actinobacteria strains.</title>
        <authorList>
            <person name="Klenk H.-P."/>
        </authorList>
    </citation>
    <scope>NUCLEOTIDE SEQUENCE [LARGE SCALE GENOMIC DNA]</scope>
    <source>
        <strain evidence="6 7">DSM 45779</strain>
    </source>
</reference>
<dbReference type="RefSeq" id="WP_242623361.1">
    <property type="nucleotide sequence ID" value="NZ_SHKL01000001.1"/>
</dbReference>
<comment type="similarity">
    <text evidence="1">Belongs to the LysR transcriptional regulatory family.</text>
</comment>